<name>A0A0M0K634_9EUKA</name>
<dbReference type="AlphaFoldDB" id="A0A0M0K634"/>
<comment type="caution">
    <text evidence="1">The sequence shown here is derived from an EMBL/GenBank/DDBJ whole genome shotgun (WGS) entry which is preliminary data.</text>
</comment>
<gene>
    <name evidence="1" type="ORF">Ctob_006898</name>
</gene>
<evidence type="ECO:0000313" key="2">
    <source>
        <dbReference type="Proteomes" id="UP000037460"/>
    </source>
</evidence>
<organism evidence="1 2">
    <name type="scientific">Chrysochromulina tobinii</name>
    <dbReference type="NCBI Taxonomy" id="1460289"/>
    <lineage>
        <taxon>Eukaryota</taxon>
        <taxon>Haptista</taxon>
        <taxon>Haptophyta</taxon>
        <taxon>Prymnesiophyceae</taxon>
        <taxon>Prymnesiales</taxon>
        <taxon>Chrysochromulinaceae</taxon>
        <taxon>Chrysochromulina</taxon>
    </lineage>
</organism>
<dbReference type="Proteomes" id="UP000037460">
    <property type="component" value="Unassembled WGS sequence"/>
</dbReference>
<proteinExistence type="predicted"/>
<protein>
    <submittedName>
        <fullName evidence="1">Uncharacterized protein</fullName>
    </submittedName>
</protein>
<reference evidence="2" key="1">
    <citation type="journal article" date="2015" name="PLoS Genet.">
        <title>Genome Sequence and Transcriptome Analyses of Chrysochromulina tobin: Metabolic Tools for Enhanced Algal Fitness in the Prominent Order Prymnesiales (Haptophyceae).</title>
        <authorList>
            <person name="Hovde B.T."/>
            <person name="Deodato C.R."/>
            <person name="Hunsperger H.M."/>
            <person name="Ryken S.A."/>
            <person name="Yost W."/>
            <person name="Jha R.K."/>
            <person name="Patterson J."/>
            <person name="Monnat R.J. Jr."/>
            <person name="Barlow S.B."/>
            <person name="Starkenburg S.R."/>
            <person name="Cattolico R.A."/>
        </authorList>
    </citation>
    <scope>NUCLEOTIDE SEQUENCE</scope>
    <source>
        <strain evidence="2">CCMP291</strain>
    </source>
</reference>
<keyword evidence="2" id="KW-1185">Reference proteome</keyword>
<sequence length="357" mass="40393">MLAAFCQRIVNSSDPEVKEHFSASALMNPVQRLREGYQSGKLRITIDSDLEGIIIPGLTRSLARMVPVRKDDSGFRAFCIQSRIGWIKVGFIRRFVSAHQRRAQDEVLLFPRRQELPRGSFYEGMPPENRRRFAVSHGWACENHPTPSSERIHRLALALKTAHADDDDAVFLDYASLFQNPRFGTRLGLPPQRDRTAGESKCFRTALFEMSRMFAFGGVKVIVLPQLERWQDFPAVLGSQNAPVPEFSEVKNRACEKSDLWGWINAVPYENRGWCAAEFSCALKAGIIANLEDPDVQRVLHARAWPQNVDEYQKMMDDPAIEFTDKGDSDFVAYLFFKMSFDLSAAQHGQPSGAHGP</sequence>
<accession>A0A0M0K634</accession>
<evidence type="ECO:0000313" key="1">
    <source>
        <dbReference type="EMBL" id="KOO33848.1"/>
    </source>
</evidence>
<dbReference type="EMBL" id="JWZX01001410">
    <property type="protein sequence ID" value="KOO33848.1"/>
    <property type="molecule type" value="Genomic_DNA"/>
</dbReference>